<organism evidence="15 16">
    <name type="scientific">Luteimonas cucumeris</name>
    <dbReference type="NCBI Taxonomy" id="985012"/>
    <lineage>
        <taxon>Bacteria</taxon>
        <taxon>Pseudomonadati</taxon>
        <taxon>Pseudomonadota</taxon>
        <taxon>Gammaproteobacteria</taxon>
        <taxon>Lysobacterales</taxon>
        <taxon>Lysobacteraceae</taxon>
        <taxon>Luteimonas</taxon>
    </lineage>
</organism>
<dbReference type="FunFam" id="1.10.220.30:FF:000004">
    <property type="entry name" value="Flagellar motor switch protein FliG"/>
    <property type="match status" value="1"/>
</dbReference>
<evidence type="ECO:0000259" key="12">
    <source>
        <dbReference type="Pfam" id="PF01706"/>
    </source>
</evidence>
<evidence type="ECO:0000256" key="9">
    <source>
        <dbReference type="ARBA" id="ARBA00023143"/>
    </source>
</evidence>
<dbReference type="NCBIfam" id="TIGR00207">
    <property type="entry name" value="fliG"/>
    <property type="match status" value="1"/>
</dbReference>
<dbReference type="GO" id="GO:0009425">
    <property type="term" value="C:bacterial-type flagellum basal body"/>
    <property type="evidence" value="ECO:0007669"/>
    <property type="project" value="UniProtKB-SubCell"/>
</dbReference>
<keyword evidence="8 11" id="KW-0472">Membrane</keyword>
<keyword evidence="5 11" id="KW-1003">Cell membrane</keyword>
<dbReference type="Gene3D" id="1.10.220.30">
    <property type="match status" value="3"/>
</dbReference>
<dbReference type="FunFam" id="1.10.220.30:FF:000001">
    <property type="entry name" value="Flagellar motor switch protein FliG"/>
    <property type="match status" value="1"/>
</dbReference>
<dbReference type="InterPro" id="IPR011002">
    <property type="entry name" value="FliG_a-hlx"/>
</dbReference>
<name>A0A562L549_9GAMM</name>
<keyword evidence="15" id="KW-0969">Cilium</keyword>
<dbReference type="GO" id="GO:0071973">
    <property type="term" value="P:bacterial-type flagellum-dependent cell motility"/>
    <property type="evidence" value="ECO:0007669"/>
    <property type="project" value="InterPro"/>
</dbReference>
<reference evidence="15 16" key="1">
    <citation type="journal article" date="2015" name="Stand. Genomic Sci.">
        <title>Genomic Encyclopedia of Bacterial and Archaeal Type Strains, Phase III: the genomes of soil and plant-associated and newly described type strains.</title>
        <authorList>
            <person name="Whitman W.B."/>
            <person name="Woyke T."/>
            <person name="Klenk H.P."/>
            <person name="Zhou Y."/>
            <person name="Lilburn T.G."/>
            <person name="Beck B.J."/>
            <person name="De Vos P."/>
            <person name="Vandamme P."/>
            <person name="Eisen J.A."/>
            <person name="Garrity G."/>
            <person name="Hugenholtz P."/>
            <person name="Kyrpides N.C."/>
        </authorList>
    </citation>
    <scope>NUCLEOTIDE SEQUENCE [LARGE SCALE GENOMIC DNA]</scope>
    <source>
        <strain evidence="15 16">CGMCC 1.10821</strain>
    </source>
</reference>
<accession>A0A562L549</accession>
<dbReference type="InterPro" id="IPR023087">
    <property type="entry name" value="Flg_Motor_Flig_C"/>
</dbReference>
<keyword evidence="9 11" id="KW-0975">Bacterial flagellum</keyword>
<evidence type="ECO:0000259" key="14">
    <source>
        <dbReference type="Pfam" id="PF14842"/>
    </source>
</evidence>
<evidence type="ECO:0000256" key="7">
    <source>
        <dbReference type="ARBA" id="ARBA00022779"/>
    </source>
</evidence>
<comment type="subcellular location">
    <subcellularLocation>
        <location evidence="1 11">Bacterial flagellum basal body</location>
    </subcellularLocation>
    <subcellularLocation>
        <location evidence="2 11">Cell inner membrane</location>
        <topology evidence="2 11">Peripheral membrane protein</topology>
        <orientation evidence="2 11">Cytoplasmic side</orientation>
    </subcellularLocation>
</comment>
<dbReference type="PANTHER" id="PTHR30534:SF0">
    <property type="entry name" value="FLAGELLAR MOTOR SWITCH PROTEIN FLIG"/>
    <property type="match status" value="1"/>
</dbReference>
<keyword evidence="15" id="KW-0966">Cell projection</keyword>
<feature type="domain" description="Flagellar motor switch protein FliG middle" evidence="13">
    <location>
        <begin position="117"/>
        <end position="190"/>
    </location>
</feature>
<keyword evidence="11" id="KW-0997">Cell inner membrane</keyword>
<dbReference type="PIRSF" id="PIRSF003161">
    <property type="entry name" value="FliG"/>
    <property type="match status" value="1"/>
</dbReference>
<comment type="caution">
    <text evidence="15">The sequence shown here is derived from an EMBL/GenBank/DDBJ whole genome shotgun (WGS) entry which is preliminary data.</text>
</comment>
<evidence type="ECO:0000256" key="2">
    <source>
        <dbReference type="ARBA" id="ARBA00004515"/>
    </source>
</evidence>
<dbReference type="InterPro" id="IPR000090">
    <property type="entry name" value="Flg_Motor_Flig"/>
</dbReference>
<dbReference type="AlphaFoldDB" id="A0A562L549"/>
<evidence type="ECO:0000256" key="1">
    <source>
        <dbReference type="ARBA" id="ARBA00004117"/>
    </source>
</evidence>
<keyword evidence="16" id="KW-1185">Reference proteome</keyword>
<dbReference type="GO" id="GO:0006935">
    <property type="term" value="P:chemotaxis"/>
    <property type="evidence" value="ECO:0007669"/>
    <property type="project" value="UniProtKB-KW"/>
</dbReference>
<evidence type="ECO:0000256" key="4">
    <source>
        <dbReference type="ARBA" id="ARBA00021870"/>
    </source>
</evidence>
<keyword evidence="6 11" id="KW-0145">Chemotaxis</keyword>
<dbReference type="InterPro" id="IPR028263">
    <property type="entry name" value="FliG_N"/>
</dbReference>
<dbReference type="PRINTS" id="PR00954">
    <property type="entry name" value="FLGMOTORFLIG"/>
</dbReference>
<sequence>MSKELALTGVQRAAVLLLSLGEEDAAEVLKHMNAKEVQKLGIAMATITGITREQVSQVMDVFAAALGKQTSLGMGADDYVRKVLVQALGEDKAGSLIDRILLGRNTTGLDTLKWMDPRAIADLVRNEHPQIIAIVLAHLDSDQAAETLKILPERARSDVLLRIATLDGIPPNALNELNEIMERQFSGNQNLKSSNIGGVKVAANILNFMDSGQDQALLGSISQVDAELGSRIQDLMFVFDNLLDLGDRELQALLREVPNDRLGLALRGADPKVREKITRNMSQRAAQILLEDMEARGPVRLSDVEMAQKEILAIVRRLADEGAISLTSNNEELV</sequence>
<feature type="domain" description="Flagellar motor switch protein FliG N-terminal" evidence="14">
    <location>
        <begin position="7"/>
        <end position="107"/>
    </location>
</feature>
<dbReference type="Pfam" id="PF14842">
    <property type="entry name" value="FliG_N"/>
    <property type="match status" value="1"/>
</dbReference>
<keyword evidence="7 11" id="KW-0283">Flagellar rotation</keyword>
<evidence type="ECO:0000313" key="15">
    <source>
        <dbReference type="EMBL" id="TWI02790.1"/>
    </source>
</evidence>
<comment type="similarity">
    <text evidence="3 11">Belongs to the FliG family.</text>
</comment>
<evidence type="ECO:0000256" key="8">
    <source>
        <dbReference type="ARBA" id="ARBA00023136"/>
    </source>
</evidence>
<evidence type="ECO:0000256" key="5">
    <source>
        <dbReference type="ARBA" id="ARBA00022475"/>
    </source>
</evidence>
<dbReference type="Proteomes" id="UP000315167">
    <property type="component" value="Unassembled WGS sequence"/>
</dbReference>
<evidence type="ECO:0000256" key="3">
    <source>
        <dbReference type="ARBA" id="ARBA00010299"/>
    </source>
</evidence>
<evidence type="ECO:0000256" key="10">
    <source>
        <dbReference type="ARBA" id="ARBA00025598"/>
    </source>
</evidence>
<proteinExistence type="inferred from homology"/>
<evidence type="ECO:0000256" key="11">
    <source>
        <dbReference type="PIRNR" id="PIRNR003161"/>
    </source>
</evidence>
<comment type="function">
    <text evidence="10 11">FliG is one of three proteins (FliG, FliN, FliM) that forms the rotor-mounted switch complex (C ring), located at the base of the basal body. This complex interacts with the CheY and CheZ chemotaxis proteins, in addition to contacting components of the motor that determine the direction of flagellar rotation.</text>
</comment>
<keyword evidence="15" id="KW-0282">Flagellum</keyword>
<dbReference type="Pfam" id="PF01706">
    <property type="entry name" value="FliG_C"/>
    <property type="match status" value="1"/>
</dbReference>
<protein>
    <recommendedName>
        <fullName evidence="4 11">Flagellar motor switch protein FliG</fullName>
    </recommendedName>
</protein>
<dbReference type="InterPro" id="IPR032779">
    <property type="entry name" value="FliG_M"/>
</dbReference>
<dbReference type="SUPFAM" id="SSF48029">
    <property type="entry name" value="FliG"/>
    <property type="match status" value="2"/>
</dbReference>
<dbReference type="Pfam" id="PF14841">
    <property type="entry name" value="FliG_M"/>
    <property type="match status" value="1"/>
</dbReference>
<dbReference type="GO" id="GO:0003774">
    <property type="term" value="F:cytoskeletal motor activity"/>
    <property type="evidence" value="ECO:0007669"/>
    <property type="project" value="InterPro"/>
</dbReference>
<dbReference type="EMBL" id="VLKN01000004">
    <property type="protein sequence ID" value="TWI02790.1"/>
    <property type="molecule type" value="Genomic_DNA"/>
</dbReference>
<dbReference type="PANTHER" id="PTHR30534">
    <property type="entry name" value="FLAGELLAR MOTOR SWITCH PROTEIN FLIG"/>
    <property type="match status" value="1"/>
</dbReference>
<gene>
    <name evidence="15" type="ORF">IP90_01888</name>
</gene>
<dbReference type="GO" id="GO:0005886">
    <property type="term" value="C:plasma membrane"/>
    <property type="evidence" value="ECO:0007669"/>
    <property type="project" value="UniProtKB-SubCell"/>
</dbReference>
<feature type="domain" description="Flagellar motor switch protein FliG C-terminal" evidence="12">
    <location>
        <begin position="220"/>
        <end position="326"/>
    </location>
</feature>
<evidence type="ECO:0000256" key="6">
    <source>
        <dbReference type="ARBA" id="ARBA00022500"/>
    </source>
</evidence>
<evidence type="ECO:0000259" key="13">
    <source>
        <dbReference type="Pfam" id="PF14841"/>
    </source>
</evidence>
<evidence type="ECO:0000313" key="16">
    <source>
        <dbReference type="Proteomes" id="UP000315167"/>
    </source>
</evidence>